<name>J9DSK0_WUCBA</name>
<dbReference type="EMBL" id="ADBV01015918">
    <property type="protein sequence ID" value="EJW72561.1"/>
    <property type="molecule type" value="Genomic_DNA"/>
</dbReference>
<sequence>MTSEIEITEIAKEGEKADPSQFELLSMIGQGSFGKVLLVKKYMDVILDNYLL</sequence>
<accession>J9DSK0</accession>
<comment type="caution">
    <text evidence="1">The sequence shown here is derived from an EMBL/GenBank/DDBJ whole genome shotgun (WGS) entry which is preliminary data.</text>
</comment>
<dbReference type="AlphaFoldDB" id="J9DSK0"/>
<dbReference type="Gene3D" id="3.30.200.20">
    <property type="entry name" value="Phosphorylase Kinase, domain 1"/>
    <property type="match status" value="1"/>
</dbReference>
<reference evidence="2" key="1">
    <citation type="submission" date="2012-08" db="EMBL/GenBank/DDBJ databases">
        <title>The Genome Sequence of Wuchereria bancrofti.</title>
        <authorList>
            <person name="Nutman T.B."/>
            <person name="Fink D.L."/>
            <person name="Russ C."/>
            <person name="Young S."/>
            <person name="Zeng Q."/>
            <person name="Koehrsen M."/>
            <person name="Alvarado L."/>
            <person name="Berlin A."/>
            <person name="Chapman S.B."/>
            <person name="Chen Z."/>
            <person name="Freedman E."/>
            <person name="Gellesch M."/>
            <person name="Goldberg J."/>
            <person name="Griggs A."/>
            <person name="Gujja S."/>
            <person name="Heilman E.R."/>
            <person name="Heiman D."/>
            <person name="Hepburn T."/>
            <person name="Howarth C."/>
            <person name="Jen D."/>
            <person name="Larson L."/>
            <person name="Lewis B."/>
            <person name="Mehta T."/>
            <person name="Park D."/>
            <person name="Pearson M."/>
            <person name="Roberts A."/>
            <person name="Saif S."/>
            <person name="Shea T."/>
            <person name="Shenoy N."/>
            <person name="Sisk P."/>
            <person name="Stolte C."/>
            <person name="Sykes S."/>
            <person name="Walk T."/>
            <person name="White J."/>
            <person name="Yandava C."/>
            <person name="Haas B."/>
            <person name="Henn M.R."/>
            <person name="Nusbaum C."/>
            <person name="Birren B."/>
        </authorList>
    </citation>
    <scope>NUCLEOTIDE SEQUENCE [LARGE SCALE GENOMIC DNA]</scope>
    <source>
        <strain evidence="2">NA</strain>
    </source>
</reference>
<dbReference type="Proteomes" id="UP000004810">
    <property type="component" value="Unassembled WGS sequence"/>
</dbReference>
<protein>
    <recommendedName>
        <fullName evidence="3">Protein kinase domain-containing protein</fullName>
    </recommendedName>
</protein>
<evidence type="ECO:0008006" key="3">
    <source>
        <dbReference type="Google" id="ProtNLM"/>
    </source>
</evidence>
<evidence type="ECO:0000313" key="2">
    <source>
        <dbReference type="Proteomes" id="UP000004810"/>
    </source>
</evidence>
<organism evidence="1 2">
    <name type="scientific">Wuchereria bancrofti</name>
    <dbReference type="NCBI Taxonomy" id="6293"/>
    <lineage>
        <taxon>Eukaryota</taxon>
        <taxon>Metazoa</taxon>
        <taxon>Ecdysozoa</taxon>
        <taxon>Nematoda</taxon>
        <taxon>Chromadorea</taxon>
        <taxon>Rhabditida</taxon>
        <taxon>Spirurina</taxon>
        <taxon>Spiruromorpha</taxon>
        <taxon>Filarioidea</taxon>
        <taxon>Onchocercidae</taxon>
        <taxon>Wuchereria</taxon>
    </lineage>
</organism>
<gene>
    <name evidence="1" type="ORF">WUBG_16529</name>
</gene>
<evidence type="ECO:0000313" key="1">
    <source>
        <dbReference type="EMBL" id="EJW72561.1"/>
    </source>
</evidence>
<proteinExistence type="predicted"/>